<dbReference type="EMBL" id="JAHMHQ010000013">
    <property type="protein sequence ID" value="KAK1635379.1"/>
    <property type="molecule type" value="Genomic_DNA"/>
</dbReference>
<dbReference type="Proteomes" id="UP001243989">
    <property type="component" value="Unassembled WGS sequence"/>
</dbReference>
<feature type="compositionally biased region" description="Polar residues" evidence="1">
    <location>
        <begin position="377"/>
        <end position="390"/>
    </location>
</feature>
<reference evidence="2" key="1">
    <citation type="submission" date="2021-06" db="EMBL/GenBank/DDBJ databases">
        <title>Comparative genomics, transcriptomics and evolutionary studies reveal genomic signatures of adaptation to plant cell wall in hemibiotrophic fungi.</title>
        <authorList>
            <consortium name="DOE Joint Genome Institute"/>
            <person name="Baroncelli R."/>
            <person name="Diaz J.F."/>
            <person name="Benocci T."/>
            <person name="Peng M."/>
            <person name="Battaglia E."/>
            <person name="Haridas S."/>
            <person name="Andreopoulos W."/>
            <person name="Labutti K."/>
            <person name="Pangilinan J."/>
            <person name="Floch G.L."/>
            <person name="Makela M.R."/>
            <person name="Henrissat B."/>
            <person name="Grigoriev I.V."/>
            <person name="Crouch J.A."/>
            <person name="De Vries R.P."/>
            <person name="Sukno S.A."/>
            <person name="Thon M.R."/>
        </authorList>
    </citation>
    <scope>NUCLEOTIDE SEQUENCE</scope>
    <source>
        <strain evidence="2">CBS 102054</strain>
    </source>
</reference>
<gene>
    <name evidence="2" type="ORF">BDP81DRAFT_395823</name>
</gene>
<dbReference type="AlphaFoldDB" id="A0AAJ0EDV1"/>
<accession>A0AAJ0EDV1</accession>
<dbReference type="RefSeq" id="XP_060443986.1">
    <property type="nucleotide sequence ID" value="XM_060588116.1"/>
</dbReference>
<dbReference type="GeneID" id="85472978"/>
<evidence type="ECO:0008006" key="4">
    <source>
        <dbReference type="Google" id="ProtNLM"/>
    </source>
</evidence>
<sequence>MASPSPEETAATRLGEDGGILLDHEEIYSPGRRLHLQPHKPLPPYGSHLYPLPSGWEPEDMTQSDDEKDFSLRRLVFHPNNAPKTINKNNQNDPDASIEILCKVVVSPSTPPNKQEHEIPSEGQLLLLKIFDALFWYKTVDITKRLIKVTAQADSAFSDECGAYDHLYKKELTGFPNIAPQFYGGWDHRGQDTRNVAVLATEFIDGLCLDQLFTIAGPTFEVELYKDAEPRGAFTTDLDVRMEIIKQLMDGTMTQEYNGVYHGRLRSKNVIMAMRNKGEPLKNPRAVLIGYGQALVDDLRREPVEMWEKYPTKPHSIIRFGWKRLESFAGWIPMEWASPNPKRPRLLWQWMIHTFGHLTRNATYTAFMLEDLRSVPTQTEGTSIGPSSEHQLVRPEPERQSPSAVPQGQP</sequence>
<comment type="caution">
    <text evidence="2">The sequence shown here is derived from an EMBL/GenBank/DDBJ whole genome shotgun (WGS) entry which is preliminary data.</text>
</comment>
<protein>
    <recommendedName>
        <fullName evidence="4">Protein kinase domain-containing protein</fullName>
    </recommendedName>
</protein>
<feature type="region of interest" description="Disordered" evidence="1">
    <location>
        <begin position="1"/>
        <end position="20"/>
    </location>
</feature>
<name>A0AAJ0EDV1_9PEZI</name>
<evidence type="ECO:0000256" key="1">
    <source>
        <dbReference type="SAM" id="MobiDB-lite"/>
    </source>
</evidence>
<organism evidence="2 3">
    <name type="scientific">Colletotrichum phormii</name>
    <dbReference type="NCBI Taxonomy" id="359342"/>
    <lineage>
        <taxon>Eukaryota</taxon>
        <taxon>Fungi</taxon>
        <taxon>Dikarya</taxon>
        <taxon>Ascomycota</taxon>
        <taxon>Pezizomycotina</taxon>
        <taxon>Sordariomycetes</taxon>
        <taxon>Hypocreomycetidae</taxon>
        <taxon>Glomerellales</taxon>
        <taxon>Glomerellaceae</taxon>
        <taxon>Colletotrichum</taxon>
        <taxon>Colletotrichum acutatum species complex</taxon>
    </lineage>
</organism>
<keyword evidence="3" id="KW-1185">Reference proteome</keyword>
<feature type="region of interest" description="Disordered" evidence="1">
    <location>
        <begin position="377"/>
        <end position="410"/>
    </location>
</feature>
<proteinExistence type="predicted"/>
<feature type="compositionally biased region" description="Polar residues" evidence="1">
    <location>
        <begin position="400"/>
        <end position="410"/>
    </location>
</feature>
<evidence type="ECO:0000313" key="2">
    <source>
        <dbReference type="EMBL" id="KAK1635379.1"/>
    </source>
</evidence>
<evidence type="ECO:0000313" key="3">
    <source>
        <dbReference type="Proteomes" id="UP001243989"/>
    </source>
</evidence>